<dbReference type="Proteomes" id="UP000008311">
    <property type="component" value="Unassembled WGS sequence"/>
</dbReference>
<gene>
    <name evidence="1" type="ORF">RCOM_1052520</name>
</gene>
<reference evidence="2" key="1">
    <citation type="journal article" date="2010" name="Nat. Biotechnol.">
        <title>Draft genome sequence of the oilseed species Ricinus communis.</title>
        <authorList>
            <person name="Chan A.P."/>
            <person name="Crabtree J."/>
            <person name="Zhao Q."/>
            <person name="Lorenzi H."/>
            <person name="Orvis J."/>
            <person name="Puiu D."/>
            <person name="Melake-Berhan A."/>
            <person name="Jones K.M."/>
            <person name="Redman J."/>
            <person name="Chen G."/>
            <person name="Cahoon E.B."/>
            <person name="Gedil M."/>
            <person name="Stanke M."/>
            <person name="Haas B.J."/>
            <person name="Wortman J.R."/>
            <person name="Fraser-Liggett C.M."/>
            <person name="Ravel J."/>
            <person name="Rabinowicz P.D."/>
        </authorList>
    </citation>
    <scope>NUCLEOTIDE SEQUENCE [LARGE SCALE GENOMIC DNA]</scope>
    <source>
        <strain evidence="2">cv. Hale</strain>
    </source>
</reference>
<dbReference type="AlphaFoldDB" id="B9RKP5"/>
<protein>
    <submittedName>
        <fullName evidence="1">Uncharacterized protein</fullName>
    </submittedName>
</protein>
<sequence length="76" mass="8465">MVKNWQALISHDDKKFLFIASCAMRILFPQQFSLSNARQSLNANFGSSDANSDAGIYGEDKTGADAFRQEALHLKQ</sequence>
<dbReference type="EMBL" id="EQ973784">
    <property type="protein sequence ID" value="EEF48243.1"/>
    <property type="molecule type" value="Genomic_DNA"/>
</dbReference>
<evidence type="ECO:0000313" key="1">
    <source>
        <dbReference type="EMBL" id="EEF48243.1"/>
    </source>
</evidence>
<name>B9RKP5_RICCO</name>
<proteinExistence type="predicted"/>
<dbReference type="InParanoid" id="B9RKP5"/>
<organism evidence="1 2">
    <name type="scientific">Ricinus communis</name>
    <name type="common">Castor bean</name>
    <dbReference type="NCBI Taxonomy" id="3988"/>
    <lineage>
        <taxon>Eukaryota</taxon>
        <taxon>Viridiplantae</taxon>
        <taxon>Streptophyta</taxon>
        <taxon>Embryophyta</taxon>
        <taxon>Tracheophyta</taxon>
        <taxon>Spermatophyta</taxon>
        <taxon>Magnoliopsida</taxon>
        <taxon>eudicotyledons</taxon>
        <taxon>Gunneridae</taxon>
        <taxon>Pentapetalae</taxon>
        <taxon>rosids</taxon>
        <taxon>fabids</taxon>
        <taxon>Malpighiales</taxon>
        <taxon>Euphorbiaceae</taxon>
        <taxon>Acalyphoideae</taxon>
        <taxon>Acalypheae</taxon>
        <taxon>Ricinus</taxon>
    </lineage>
</organism>
<evidence type="ECO:0000313" key="2">
    <source>
        <dbReference type="Proteomes" id="UP000008311"/>
    </source>
</evidence>
<accession>B9RKP5</accession>
<keyword evidence="2" id="KW-1185">Reference proteome</keyword>